<dbReference type="AlphaFoldDB" id="A0AAV7INU0"/>
<dbReference type="EMBL" id="JAHXZJ010001119">
    <property type="protein sequence ID" value="KAH0554256.1"/>
    <property type="molecule type" value="Genomic_DNA"/>
</dbReference>
<protein>
    <submittedName>
        <fullName evidence="2">Uncharacterized protein</fullName>
    </submittedName>
</protein>
<organism evidence="2 3">
    <name type="scientific">Cotesia glomerata</name>
    <name type="common">Lepidopteran parasitic wasp</name>
    <name type="synonym">Apanteles glomeratus</name>
    <dbReference type="NCBI Taxonomy" id="32391"/>
    <lineage>
        <taxon>Eukaryota</taxon>
        <taxon>Metazoa</taxon>
        <taxon>Ecdysozoa</taxon>
        <taxon>Arthropoda</taxon>
        <taxon>Hexapoda</taxon>
        <taxon>Insecta</taxon>
        <taxon>Pterygota</taxon>
        <taxon>Neoptera</taxon>
        <taxon>Endopterygota</taxon>
        <taxon>Hymenoptera</taxon>
        <taxon>Apocrita</taxon>
        <taxon>Ichneumonoidea</taxon>
        <taxon>Braconidae</taxon>
        <taxon>Microgastrinae</taxon>
        <taxon>Cotesia</taxon>
    </lineage>
</organism>
<evidence type="ECO:0000313" key="2">
    <source>
        <dbReference type="EMBL" id="KAH0554256.1"/>
    </source>
</evidence>
<sequence>MTGEIRYEYRRKNNHREKMTSRRHVLAGIRRTIIVAGVLALIILALSSQDGSSNSLQQSSPEVSSLLLSLSLNPRR</sequence>
<feature type="region of interest" description="Disordered" evidence="1">
    <location>
        <begin position="51"/>
        <end position="76"/>
    </location>
</feature>
<evidence type="ECO:0000313" key="3">
    <source>
        <dbReference type="Proteomes" id="UP000826195"/>
    </source>
</evidence>
<name>A0AAV7INU0_COTGL</name>
<evidence type="ECO:0000256" key="1">
    <source>
        <dbReference type="SAM" id="MobiDB-lite"/>
    </source>
</evidence>
<accession>A0AAV7INU0</accession>
<gene>
    <name evidence="2" type="ORF">KQX54_008836</name>
</gene>
<proteinExistence type="predicted"/>
<comment type="caution">
    <text evidence="2">The sequence shown here is derived from an EMBL/GenBank/DDBJ whole genome shotgun (WGS) entry which is preliminary data.</text>
</comment>
<keyword evidence="3" id="KW-1185">Reference proteome</keyword>
<reference evidence="2 3" key="1">
    <citation type="journal article" date="2021" name="J. Hered.">
        <title>A chromosome-level genome assembly of the parasitoid wasp, Cotesia glomerata (Hymenoptera: Braconidae).</title>
        <authorList>
            <person name="Pinto B.J."/>
            <person name="Weis J.J."/>
            <person name="Gamble T."/>
            <person name="Ode P.J."/>
            <person name="Paul R."/>
            <person name="Zaspel J.M."/>
        </authorList>
    </citation>
    <scope>NUCLEOTIDE SEQUENCE [LARGE SCALE GENOMIC DNA]</scope>
    <source>
        <strain evidence="2">CgM1</strain>
    </source>
</reference>
<dbReference type="Proteomes" id="UP000826195">
    <property type="component" value="Unassembled WGS sequence"/>
</dbReference>